<evidence type="ECO:0000313" key="1">
    <source>
        <dbReference type="EMBL" id="VDL69433.1"/>
    </source>
</evidence>
<reference evidence="1 2" key="2">
    <citation type="submission" date="2018-11" db="EMBL/GenBank/DDBJ databases">
        <authorList>
            <consortium name="Pathogen Informatics"/>
        </authorList>
    </citation>
    <scope>NUCLEOTIDE SEQUENCE [LARGE SCALE GENOMIC DNA]</scope>
</reference>
<gene>
    <name evidence="1" type="ORF">NBR_LOCUS5844</name>
</gene>
<reference evidence="3" key="1">
    <citation type="submission" date="2017-02" db="UniProtKB">
        <authorList>
            <consortium name="WormBaseParasite"/>
        </authorList>
    </citation>
    <scope>IDENTIFICATION</scope>
</reference>
<organism evidence="3">
    <name type="scientific">Nippostrongylus brasiliensis</name>
    <name type="common">Rat hookworm</name>
    <dbReference type="NCBI Taxonomy" id="27835"/>
    <lineage>
        <taxon>Eukaryota</taxon>
        <taxon>Metazoa</taxon>
        <taxon>Ecdysozoa</taxon>
        <taxon>Nematoda</taxon>
        <taxon>Chromadorea</taxon>
        <taxon>Rhabditida</taxon>
        <taxon>Rhabditina</taxon>
        <taxon>Rhabditomorpha</taxon>
        <taxon>Strongyloidea</taxon>
        <taxon>Heligmosomidae</taxon>
        <taxon>Nippostrongylus</taxon>
    </lineage>
</organism>
<dbReference type="WBParaSite" id="NBR_0000584301-mRNA-1">
    <property type="protein sequence ID" value="NBR_0000584301-mRNA-1"/>
    <property type="gene ID" value="NBR_0000584301"/>
</dbReference>
<dbReference type="AlphaFoldDB" id="A0A0N4XTC8"/>
<sequence length="79" mass="8014">MSEAGAGVVKVVTIPRARSIGQAAIAAIPQPATTSQAWITASTTTARGPPAPAMEALSLVEEAYRCPNDDDDDEDGSSG</sequence>
<proteinExistence type="predicted"/>
<keyword evidence="2" id="KW-1185">Reference proteome</keyword>
<name>A0A0N4XTC8_NIPBR</name>
<dbReference type="Proteomes" id="UP000271162">
    <property type="component" value="Unassembled WGS sequence"/>
</dbReference>
<accession>A0A0N4XTC8</accession>
<evidence type="ECO:0000313" key="3">
    <source>
        <dbReference type="WBParaSite" id="NBR_0000584301-mRNA-1"/>
    </source>
</evidence>
<dbReference type="EMBL" id="UYSL01019761">
    <property type="protein sequence ID" value="VDL69433.1"/>
    <property type="molecule type" value="Genomic_DNA"/>
</dbReference>
<evidence type="ECO:0000313" key="2">
    <source>
        <dbReference type="Proteomes" id="UP000271162"/>
    </source>
</evidence>
<protein>
    <submittedName>
        <fullName evidence="1 3">Uncharacterized protein</fullName>
    </submittedName>
</protein>